<dbReference type="Proteomes" id="UP001501442">
    <property type="component" value="Unassembled WGS sequence"/>
</dbReference>
<proteinExistence type="predicted"/>
<comment type="caution">
    <text evidence="1">The sequence shown here is derived from an EMBL/GenBank/DDBJ whole genome shotgun (WGS) entry which is preliminary data.</text>
</comment>
<dbReference type="PANTHER" id="PTHR34613:SF1">
    <property type="entry name" value="SLL6017 PROTEIN"/>
    <property type="match status" value="1"/>
</dbReference>
<dbReference type="PANTHER" id="PTHR34613">
    <property type="entry name" value="SLL0800 PROTEIN"/>
    <property type="match status" value="1"/>
</dbReference>
<protein>
    <recommendedName>
        <fullName evidence="3">DUF4351 domain-containing protein</fullName>
    </recommendedName>
</protein>
<keyword evidence="2" id="KW-1185">Reference proteome</keyword>
<dbReference type="EMBL" id="BAABHK010000004">
    <property type="protein sequence ID" value="GAA4626422.1"/>
    <property type="molecule type" value="Genomic_DNA"/>
</dbReference>
<sequence>MPTDHWPVYSPFAKEHFNRGKAEGLAEARAEGRARGRARAILIVLASRGFEVPEDVRARVGECTDLEQLDVWLRRVAVATSIDDVFLNG</sequence>
<dbReference type="RefSeq" id="WP_345431849.1">
    <property type="nucleotide sequence ID" value="NZ_BAABHK010000004.1"/>
</dbReference>
<evidence type="ECO:0000313" key="2">
    <source>
        <dbReference type="Proteomes" id="UP001501442"/>
    </source>
</evidence>
<gene>
    <name evidence="1" type="ORF">GCM10023196_034620</name>
</gene>
<evidence type="ECO:0008006" key="3">
    <source>
        <dbReference type="Google" id="ProtNLM"/>
    </source>
</evidence>
<accession>A0ABP8U8K1</accession>
<organism evidence="1 2">
    <name type="scientific">Actinoallomurus vinaceus</name>
    <dbReference type="NCBI Taxonomy" id="1080074"/>
    <lineage>
        <taxon>Bacteria</taxon>
        <taxon>Bacillati</taxon>
        <taxon>Actinomycetota</taxon>
        <taxon>Actinomycetes</taxon>
        <taxon>Streptosporangiales</taxon>
        <taxon>Thermomonosporaceae</taxon>
        <taxon>Actinoallomurus</taxon>
    </lineage>
</organism>
<evidence type="ECO:0000313" key="1">
    <source>
        <dbReference type="EMBL" id="GAA4626422.1"/>
    </source>
</evidence>
<name>A0ABP8U8K1_9ACTN</name>
<reference evidence="2" key="1">
    <citation type="journal article" date="2019" name="Int. J. Syst. Evol. Microbiol.">
        <title>The Global Catalogue of Microorganisms (GCM) 10K type strain sequencing project: providing services to taxonomists for standard genome sequencing and annotation.</title>
        <authorList>
            <consortium name="The Broad Institute Genomics Platform"/>
            <consortium name="The Broad Institute Genome Sequencing Center for Infectious Disease"/>
            <person name="Wu L."/>
            <person name="Ma J."/>
        </authorList>
    </citation>
    <scope>NUCLEOTIDE SEQUENCE [LARGE SCALE GENOMIC DNA]</scope>
    <source>
        <strain evidence="2">JCM 17939</strain>
    </source>
</reference>